<comment type="caution">
    <text evidence="1">The sequence shown here is derived from an EMBL/GenBank/DDBJ whole genome shotgun (WGS) entry which is preliminary data.</text>
</comment>
<dbReference type="Proteomes" id="UP001499895">
    <property type="component" value="Unassembled WGS sequence"/>
</dbReference>
<protein>
    <recommendedName>
        <fullName evidence="3">TetR family transcriptional regulator</fullName>
    </recommendedName>
</protein>
<accession>A0ABP3J7Z4</accession>
<sequence>MEDTPLPEPLRHAVHQLVAESVLHCSDALRYTAPDLVRDGKRMALHRATDAADTLDTASMLIAAYMEREGAGRDTLQRYLQPRRQQDRTAGPQAAEHAYLDGVLGRPAPEDARHHMGFLTGQYHAQVAQDPEEEPEQLWAQACLHGLKARLCGDRTSLESLPPRLRAMARRVADALEEPQPATV</sequence>
<name>A0ABP3J7Z4_9ACTN</name>
<organism evidence="1 2">
    <name type="scientific">Streptomyces stramineus</name>
    <dbReference type="NCBI Taxonomy" id="173861"/>
    <lineage>
        <taxon>Bacteria</taxon>
        <taxon>Bacillati</taxon>
        <taxon>Actinomycetota</taxon>
        <taxon>Actinomycetes</taxon>
        <taxon>Kitasatosporales</taxon>
        <taxon>Streptomycetaceae</taxon>
        <taxon>Streptomyces</taxon>
    </lineage>
</organism>
<evidence type="ECO:0008006" key="3">
    <source>
        <dbReference type="Google" id="ProtNLM"/>
    </source>
</evidence>
<evidence type="ECO:0000313" key="1">
    <source>
        <dbReference type="EMBL" id="GAA0444972.1"/>
    </source>
</evidence>
<reference evidence="2" key="1">
    <citation type="journal article" date="2019" name="Int. J. Syst. Evol. Microbiol.">
        <title>The Global Catalogue of Microorganisms (GCM) 10K type strain sequencing project: providing services to taxonomists for standard genome sequencing and annotation.</title>
        <authorList>
            <consortium name="The Broad Institute Genomics Platform"/>
            <consortium name="The Broad Institute Genome Sequencing Center for Infectious Disease"/>
            <person name="Wu L."/>
            <person name="Ma J."/>
        </authorList>
    </citation>
    <scope>NUCLEOTIDE SEQUENCE [LARGE SCALE GENOMIC DNA]</scope>
    <source>
        <strain evidence="2">JCM 10649</strain>
    </source>
</reference>
<dbReference type="RefSeq" id="WP_344084578.1">
    <property type="nucleotide sequence ID" value="NZ_BAAAHB010000002.1"/>
</dbReference>
<keyword evidence="2" id="KW-1185">Reference proteome</keyword>
<gene>
    <name evidence="1" type="ORF">GCM10009544_04690</name>
</gene>
<dbReference type="EMBL" id="BAAAHB010000002">
    <property type="protein sequence ID" value="GAA0444972.1"/>
    <property type="molecule type" value="Genomic_DNA"/>
</dbReference>
<evidence type="ECO:0000313" key="2">
    <source>
        <dbReference type="Proteomes" id="UP001499895"/>
    </source>
</evidence>
<proteinExistence type="predicted"/>